<organism evidence="6 7">
    <name type="scientific">Pristionchus entomophagus</name>
    <dbReference type="NCBI Taxonomy" id="358040"/>
    <lineage>
        <taxon>Eukaryota</taxon>
        <taxon>Metazoa</taxon>
        <taxon>Ecdysozoa</taxon>
        <taxon>Nematoda</taxon>
        <taxon>Chromadorea</taxon>
        <taxon>Rhabditida</taxon>
        <taxon>Rhabditina</taxon>
        <taxon>Diplogasteromorpha</taxon>
        <taxon>Diplogasteroidea</taxon>
        <taxon>Neodiplogasteridae</taxon>
        <taxon>Pristionchus</taxon>
    </lineage>
</organism>
<dbReference type="EMBL" id="BTSX01000006">
    <property type="protein sequence ID" value="GMT02845.1"/>
    <property type="molecule type" value="Genomic_DNA"/>
</dbReference>
<feature type="non-terminal residue" evidence="6">
    <location>
        <position position="362"/>
    </location>
</feature>
<keyword evidence="4" id="KW-0694">RNA-binding</keyword>
<comment type="subcellular location">
    <subcellularLocation>
        <location evidence="1">Nucleus</location>
    </subcellularLocation>
</comment>
<dbReference type="AlphaFoldDB" id="A0AAV5U8Z5"/>
<gene>
    <name evidence="6" type="ORF">PENTCL1PPCAC_25019</name>
</gene>
<dbReference type="GO" id="GO:0005634">
    <property type="term" value="C:nucleus"/>
    <property type="evidence" value="ECO:0007669"/>
    <property type="project" value="UniProtKB-SubCell"/>
</dbReference>
<dbReference type="InterPro" id="IPR015096">
    <property type="entry name" value="FUBP_C"/>
</dbReference>
<evidence type="ECO:0000256" key="1">
    <source>
        <dbReference type="ARBA" id="ARBA00004123"/>
    </source>
</evidence>
<dbReference type="Pfam" id="PF00013">
    <property type="entry name" value="KH_1"/>
    <property type="match status" value="2"/>
</dbReference>
<dbReference type="Gene3D" id="3.30.1370.10">
    <property type="entry name" value="K Homology domain, type 1"/>
    <property type="match status" value="2"/>
</dbReference>
<dbReference type="Proteomes" id="UP001432027">
    <property type="component" value="Unassembled WGS sequence"/>
</dbReference>
<feature type="domain" description="K Homology" evidence="5">
    <location>
        <begin position="28"/>
        <end position="98"/>
    </location>
</feature>
<keyword evidence="3" id="KW-0539">Nucleus</keyword>
<dbReference type="SUPFAM" id="SSF54791">
    <property type="entry name" value="Eukaryotic type KH-domain (KH-domain type I)"/>
    <property type="match status" value="2"/>
</dbReference>
<sequence>GGGGGGGGMGGGMMGGGGGMMGGGGGGGLAKGEVVVPRSSVGMIIGKGGDTIKRLAMETGTKIQFKPDDPSQSDRCAVIQGTREQIYKATELITELVQRSCAQTGPQVQDTFYMHVPANKTGLVIGKGGETIKQICNESGAHCELSRDPPPNSAEKVFVIKGTAYQIHHAQHIIRIKVGDIAPGTPVPPFQGMGGGSAGSFGGGGGGGAFNGGGAAPFQMGGGAPQYGGQSFAPDQSNGWNGGMQQAQPYFQQTQQPAYAMQQPAAAGGYQAAAAAAAVQQQYAQQPAVQQVQQQPAAAAAAAPAGTPAINPSTGQPDYSAQWAEYYRNMGMHDQAAKIEAQMRGGVAGGAGGAPGATQSQQ</sequence>
<evidence type="ECO:0000256" key="3">
    <source>
        <dbReference type="ARBA" id="ARBA00023242"/>
    </source>
</evidence>
<keyword evidence="7" id="KW-1185">Reference proteome</keyword>
<dbReference type="GO" id="GO:0003723">
    <property type="term" value="F:RNA binding"/>
    <property type="evidence" value="ECO:0007669"/>
    <property type="project" value="UniProtKB-UniRule"/>
</dbReference>
<dbReference type="PANTHER" id="PTHR10288">
    <property type="entry name" value="KH DOMAIN CONTAINING RNA BINDING PROTEIN"/>
    <property type="match status" value="1"/>
</dbReference>
<reference evidence="6" key="1">
    <citation type="submission" date="2023-10" db="EMBL/GenBank/DDBJ databases">
        <title>Genome assembly of Pristionchus species.</title>
        <authorList>
            <person name="Yoshida K."/>
            <person name="Sommer R.J."/>
        </authorList>
    </citation>
    <scope>NUCLEOTIDE SEQUENCE</scope>
    <source>
        <strain evidence="6">RS0144</strain>
    </source>
</reference>
<dbReference type="PROSITE" id="PS50084">
    <property type="entry name" value="KH_TYPE_1"/>
    <property type="match status" value="2"/>
</dbReference>
<comment type="caution">
    <text evidence="6">The sequence shown here is derived from an EMBL/GenBank/DDBJ whole genome shotgun (WGS) entry which is preliminary data.</text>
</comment>
<evidence type="ECO:0000259" key="5">
    <source>
        <dbReference type="SMART" id="SM00322"/>
    </source>
</evidence>
<dbReference type="GO" id="GO:0006355">
    <property type="term" value="P:regulation of DNA-templated transcription"/>
    <property type="evidence" value="ECO:0007669"/>
    <property type="project" value="InterPro"/>
</dbReference>
<dbReference type="InterPro" id="IPR004088">
    <property type="entry name" value="KH_dom_type_1"/>
</dbReference>
<name>A0AAV5U8Z5_9BILA</name>
<dbReference type="Pfam" id="PF09005">
    <property type="entry name" value="FUBP_C"/>
    <property type="match status" value="1"/>
</dbReference>
<dbReference type="CDD" id="cd22398">
    <property type="entry name" value="KH-I_FUBP_rpt3"/>
    <property type="match status" value="1"/>
</dbReference>
<accession>A0AAV5U8Z5</accession>
<evidence type="ECO:0000313" key="6">
    <source>
        <dbReference type="EMBL" id="GMT02845.1"/>
    </source>
</evidence>
<evidence type="ECO:0000256" key="2">
    <source>
        <dbReference type="ARBA" id="ARBA00022737"/>
    </source>
</evidence>
<evidence type="ECO:0000256" key="4">
    <source>
        <dbReference type="PROSITE-ProRule" id="PRU00117"/>
    </source>
</evidence>
<dbReference type="InterPro" id="IPR036612">
    <property type="entry name" value="KH_dom_type_1_sf"/>
</dbReference>
<feature type="non-terminal residue" evidence="6">
    <location>
        <position position="1"/>
    </location>
</feature>
<dbReference type="InterPro" id="IPR004087">
    <property type="entry name" value="KH_dom"/>
</dbReference>
<feature type="domain" description="K Homology" evidence="5">
    <location>
        <begin position="108"/>
        <end position="179"/>
    </location>
</feature>
<proteinExistence type="predicted"/>
<keyword evidence="2" id="KW-0677">Repeat</keyword>
<evidence type="ECO:0000313" key="7">
    <source>
        <dbReference type="Proteomes" id="UP001432027"/>
    </source>
</evidence>
<dbReference type="SMART" id="SM00322">
    <property type="entry name" value="KH"/>
    <property type="match status" value="2"/>
</dbReference>
<protein>
    <recommendedName>
        <fullName evidence="5">K Homology domain-containing protein</fullName>
    </recommendedName>
</protein>